<dbReference type="CDD" id="cd07989">
    <property type="entry name" value="LPLAT_AGPAT-like"/>
    <property type="match status" value="1"/>
</dbReference>
<dbReference type="Gene3D" id="1.20.1250.20">
    <property type="entry name" value="MFS general substrate transporter like domains"/>
    <property type="match status" value="1"/>
</dbReference>
<dbReference type="GO" id="GO:0022857">
    <property type="term" value="F:transmembrane transporter activity"/>
    <property type="evidence" value="ECO:0007669"/>
    <property type="project" value="InterPro"/>
</dbReference>
<dbReference type="PANTHER" id="PTHR24096:SF149">
    <property type="entry name" value="AMP-BINDING DOMAIN-CONTAINING PROTEIN-RELATED"/>
    <property type="match status" value="1"/>
</dbReference>
<dbReference type="RefSeq" id="WP_028386247.1">
    <property type="nucleotide sequence ID" value="NZ_CAAAHN010000013.1"/>
</dbReference>
<protein>
    <submittedName>
        <fullName evidence="6">2-acylglycerophosphoethanolamine acyltransferase</fullName>
    </submittedName>
</protein>
<dbReference type="OrthoDB" id="9803968at2"/>
<keyword evidence="5" id="KW-0472">Membrane</keyword>
<dbReference type="InterPro" id="IPR036259">
    <property type="entry name" value="MFS_trans_sf"/>
</dbReference>
<dbReference type="InterPro" id="IPR042099">
    <property type="entry name" value="ANL_N_sf"/>
</dbReference>
<dbReference type="InterPro" id="IPR045851">
    <property type="entry name" value="AMP-bd_C_sf"/>
</dbReference>
<sequence length="1150" mass="126880">MKLSSIKGFFPYMAIVFLNTFVDLGHKILIQDTLYQTVSGTKYTILSSIINAFILLPYILLFTPSGFIADKFPKASVLKITAAASIPLTIMITICYFKGYFWGSFFLTLLLGIQSALNSPAKYGYIKEIFGKEHLSQANAVVQTLTILAILGATFVFTCMFSHFMQKAGLHTSVDKSLILMHFAPLGFLLIAFSMFETAMTFRLIKKEAAAPQSNYNPSRYFNGHYLKSYLHKTCQNRVIFTCIIGLSVFWAVNQVLLASYGAFLKEHIGDVSVLFAQGSLAMGGIGILFGALYAGKVSKGFIETGLIPAAAVGITAGLFILPHLNSAIAIMVLFLAYGFFGGMLVVPLNALIQFSAPREEAGKVQSANNFLQNCFMFSFLVLNIVLGLVKVDSQFIMYGLSAIALTGTIFTLVTLPHSLIRYMAYFIASRFYKIHVYQLNNLPSNGGVLLLGNHVSFIDWAVLQISSPRPIRFVVERSFTEIWYLRWLFKKFKAIPIARGASQNAIKEINNALNAGEVVAMFPEGRLSINGQIGLFHSGFERSAINCNAVIIPFYLHGLWGSKTSYSSNSHSKVTKRMVSVVYGAALDINSSAQAVRQKVKQLSIQAWKYAIEEKNNIQTEWLLKAKERMNSTAIIEGEKKKISVAQLLGSVLYVRTKLKSILKNQQNVGIIFPSSAGGIIANLAVLLLGKTIVNLNYTVGVASFDSAKHQASIKTVITSRLFIKKLEGRGIDIVSPDTHLIFLEDLITKESRPYIMALAFFAKLMPVTIIKHLFVKPVDVYSTAAILFSSGSEGCPKGIKLSHANILSNINQVVEVMGLESKDVMLNSLPLFHAFGLTITTLLPLIKGVPVLCCPDPVKVLEIAKLVYKHKVTLYCSTSSILGLFARNPSVHPLMLSSLRMVIAGAEKLSPTVYRDFKEKFHQEIYEGYGATEVAPVASCNLPDAISLVDWHVHKANKPGTVGLPLPGCAFRVVHPETCEDLPVGEDGLILIGGIQIMQGYLNMPEKTKEVLIEDNDYHWYKTGDKGHLDSEGFLTIVDRYSRFAKIAGEMISLSAVETAWQEVYEEPIDVMAVSIPHDKKGEELALLYSAPVSETELRQHLLAASLPKFMLPGQIKYITDLPKLGNGKKDYVSAKQMLLEMQESMVI</sequence>
<evidence type="ECO:0000256" key="1">
    <source>
        <dbReference type="ARBA" id="ARBA00006432"/>
    </source>
</evidence>
<dbReference type="NCBIfam" id="NF006386">
    <property type="entry name" value="PRK08633.1"/>
    <property type="match status" value="1"/>
</dbReference>
<organism evidence="6 7">
    <name type="scientific">Legionella geestiana</name>
    <dbReference type="NCBI Taxonomy" id="45065"/>
    <lineage>
        <taxon>Bacteria</taxon>
        <taxon>Pseudomonadati</taxon>
        <taxon>Pseudomonadota</taxon>
        <taxon>Gammaproteobacteria</taxon>
        <taxon>Legionellales</taxon>
        <taxon>Legionellaceae</taxon>
        <taxon>Legionella</taxon>
    </lineage>
</organism>
<evidence type="ECO:0000256" key="4">
    <source>
        <dbReference type="ARBA" id="ARBA00022989"/>
    </source>
</evidence>
<dbReference type="SUPFAM" id="SSF103473">
    <property type="entry name" value="MFS general substrate transporter"/>
    <property type="match status" value="1"/>
</dbReference>
<dbReference type="STRING" id="45065.Lgee_1520"/>
<dbReference type="InterPro" id="IPR000873">
    <property type="entry name" value="AMP-dep_synth/lig_dom"/>
</dbReference>
<dbReference type="SUPFAM" id="SSF56801">
    <property type="entry name" value="Acetyl-CoA synthetase-like"/>
    <property type="match status" value="1"/>
</dbReference>
<dbReference type="PANTHER" id="PTHR24096">
    <property type="entry name" value="LONG-CHAIN-FATTY-ACID--COA LIGASE"/>
    <property type="match status" value="1"/>
</dbReference>
<comment type="similarity">
    <text evidence="1">Belongs to the ATP-dependent AMP-binding enzyme family.</text>
</comment>
<keyword evidence="6" id="KW-0012">Acyltransferase</keyword>
<evidence type="ECO:0000256" key="3">
    <source>
        <dbReference type="ARBA" id="ARBA00022692"/>
    </source>
</evidence>
<keyword evidence="2" id="KW-0436">Ligase</keyword>
<accession>A0A0W0TT89</accession>
<dbReference type="SMART" id="SM00563">
    <property type="entry name" value="PlsC"/>
    <property type="match status" value="1"/>
</dbReference>
<dbReference type="PATRIC" id="fig|45065.4.peg.1647"/>
<dbReference type="GO" id="GO:0016405">
    <property type="term" value="F:CoA-ligase activity"/>
    <property type="evidence" value="ECO:0007669"/>
    <property type="project" value="TreeGrafter"/>
</dbReference>
<keyword evidence="7" id="KW-1185">Reference proteome</keyword>
<name>A0A0W0TT89_9GAMM</name>
<dbReference type="Proteomes" id="UP000054785">
    <property type="component" value="Unassembled WGS sequence"/>
</dbReference>
<dbReference type="GO" id="GO:0016746">
    <property type="term" value="F:acyltransferase activity"/>
    <property type="evidence" value="ECO:0007669"/>
    <property type="project" value="UniProtKB-KW"/>
</dbReference>
<comment type="caution">
    <text evidence="6">The sequence shown here is derived from an EMBL/GenBank/DDBJ whole genome shotgun (WGS) entry which is preliminary data.</text>
</comment>
<dbReference type="Pfam" id="PF01553">
    <property type="entry name" value="Acyltransferase"/>
    <property type="match status" value="1"/>
</dbReference>
<dbReference type="InterPro" id="IPR020845">
    <property type="entry name" value="AMP-binding_CS"/>
</dbReference>
<proteinExistence type="inferred from homology"/>
<dbReference type="InterPro" id="IPR002123">
    <property type="entry name" value="Plipid/glycerol_acylTrfase"/>
</dbReference>
<keyword evidence="3" id="KW-0812">Transmembrane</keyword>
<dbReference type="Gene3D" id="3.40.50.12780">
    <property type="entry name" value="N-terminal domain of ligase-like"/>
    <property type="match status" value="1"/>
</dbReference>
<keyword evidence="6" id="KW-0808">Transferase</keyword>
<dbReference type="Gene3D" id="3.30.300.30">
    <property type="match status" value="1"/>
</dbReference>
<dbReference type="Pfam" id="PF00501">
    <property type="entry name" value="AMP-binding"/>
    <property type="match status" value="1"/>
</dbReference>
<dbReference type="SUPFAM" id="SSF69593">
    <property type="entry name" value="Glycerol-3-phosphate (1)-acyltransferase"/>
    <property type="match status" value="1"/>
</dbReference>
<dbReference type="EMBL" id="LNYC01000056">
    <property type="protein sequence ID" value="KTC98831.1"/>
    <property type="molecule type" value="Genomic_DNA"/>
</dbReference>
<evidence type="ECO:0000313" key="7">
    <source>
        <dbReference type="Proteomes" id="UP000054785"/>
    </source>
</evidence>
<reference evidence="6 7" key="1">
    <citation type="submission" date="2015-11" db="EMBL/GenBank/DDBJ databases">
        <title>Genomic analysis of 38 Legionella species identifies large and diverse effector repertoires.</title>
        <authorList>
            <person name="Burstein D."/>
            <person name="Amaro F."/>
            <person name="Zusman T."/>
            <person name="Lifshitz Z."/>
            <person name="Cohen O."/>
            <person name="Gilbert J.A."/>
            <person name="Pupko T."/>
            <person name="Shuman H.A."/>
            <person name="Segal G."/>
        </authorList>
    </citation>
    <scope>NUCLEOTIDE SEQUENCE [LARGE SCALE GENOMIC DNA]</scope>
    <source>
        <strain evidence="6 7">ATCC 49504</strain>
    </source>
</reference>
<evidence type="ECO:0000313" key="6">
    <source>
        <dbReference type="EMBL" id="KTC98831.1"/>
    </source>
</evidence>
<evidence type="ECO:0000256" key="2">
    <source>
        <dbReference type="ARBA" id="ARBA00022598"/>
    </source>
</evidence>
<dbReference type="CDD" id="cd06173">
    <property type="entry name" value="MFS_MefA_like"/>
    <property type="match status" value="1"/>
</dbReference>
<dbReference type="PROSITE" id="PS00455">
    <property type="entry name" value="AMP_BINDING"/>
    <property type="match status" value="1"/>
</dbReference>
<gene>
    <name evidence="6" type="ORF">Lgee_1520</name>
</gene>
<evidence type="ECO:0000256" key="5">
    <source>
        <dbReference type="ARBA" id="ARBA00023136"/>
    </source>
</evidence>
<keyword evidence="4" id="KW-1133">Transmembrane helix</keyword>
<dbReference type="AlphaFoldDB" id="A0A0W0TT89"/>
<dbReference type="InterPro" id="IPR011701">
    <property type="entry name" value="MFS"/>
</dbReference>
<dbReference type="Pfam" id="PF07690">
    <property type="entry name" value="MFS_1"/>
    <property type="match status" value="1"/>
</dbReference>